<protein>
    <recommendedName>
        <fullName evidence="4">Protein kinase domain-containing protein</fullName>
    </recommendedName>
</protein>
<dbReference type="InterPro" id="IPR011009">
    <property type="entry name" value="Kinase-like_dom_sf"/>
</dbReference>
<dbReference type="SUPFAM" id="SSF56112">
    <property type="entry name" value="Protein kinase-like (PK-like)"/>
    <property type="match status" value="1"/>
</dbReference>
<evidence type="ECO:0008006" key="4">
    <source>
        <dbReference type="Google" id="ProtNLM"/>
    </source>
</evidence>
<keyword evidence="3" id="KW-1185">Reference proteome</keyword>
<reference evidence="2" key="1">
    <citation type="submission" date="2023-03" db="EMBL/GenBank/DDBJ databases">
        <title>Massive genome expansion in bonnet fungi (Mycena s.s.) driven by repeated elements and novel gene families across ecological guilds.</title>
        <authorList>
            <consortium name="Lawrence Berkeley National Laboratory"/>
            <person name="Harder C.B."/>
            <person name="Miyauchi S."/>
            <person name="Viragh M."/>
            <person name="Kuo A."/>
            <person name="Thoen E."/>
            <person name="Andreopoulos B."/>
            <person name="Lu D."/>
            <person name="Skrede I."/>
            <person name="Drula E."/>
            <person name="Henrissat B."/>
            <person name="Morin E."/>
            <person name="Kohler A."/>
            <person name="Barry K."/>
            <person name="LaButti K."/>
            <person name="Morin E."/>
            <person name="Salamov A."/>
            <person name="Lipzen A."/>
            <person name="Mereny Z."/>
            <person name="Hegedus B."/>
            <person name="Baldrian P."/>
            <person name="Stursova M."/>
            <person name="Weitz H."/>
            <person name="Taylor A."/>
            <person name="Grigoriev I.V."/>
            <person name="Nagy L.G."/>
            <person name="Martin F."/>
            <person name="Kauserud H."/>
        </authorList>
    </citation>
    <scope>NUCLEOTIDE SEQUENCE</scope>
    <source>
        <strain evidence="2">CBHHK002</strain>
    </source>
</reference>
<dbReference type="Proteomes" id="UP001218218">
    <property type="component" value="Unassembled WGS sequence"/>
</dbReference>
<gene>
    <name evidence="2" type="ORF">DFH08DRAFT_1076737</name>
</gene>
<comment type="caution">
    <text evidence="2">The sequence shown here is derived from an EMBL/GenBank/DDBJ whole genome shotgun (WGS) entry which is preliminary data.</text>
</comment>
<dbReference type="AlphaFoldDB" id="A0AAD7ADS8"/>
<accession>A0AAD7ADS8</accession>
<organism evidence="2 3">
    <name type="scientific">Mycena albidolilacea</name>
    <dbReference type="NCBI Taxonomy" id="1033008"/>
    <lineage>
        <taxon>Eukaryota</taxon>
        <taxon>Fungi</taxon>
        <taxon>Dikarya</taxon>
        <taxon>Basidiomycota</taxon>
        <taxon>Agaricomycotina</taxon>
        <taxon>Agaricomycetes</taxon>
        <taxon>Agaricomycetidae</taxon>
        <taxon>Agaricales</taxon>
        <taxon>Marasmiineae</taxon>
        <taxon>Mycenaceae</taxon>
        <taxon>Mycena</taxon>
    </lineage>
</organism>
<name>A0AAD7ADS8_9AGAR</name>
<dbReference type="EMBL" id="JARIHO010000009">
    <property type="protein sequence ID" value="KAJ7355719.1"/>
    <property type="molecule type" value="Genomic_DNA"/>
</dbReference>
<evidence type="ECO:0000256" key="1">
    <source>
        <dbReference type="SAM" id="MobiDB-lite"/>
    </source>
</evidence>
<feature type="region of interest" description="Disordered" evidence="1">
    <location>
        <begin position="298"/>
        <end position="321"/>
    </location>
</feature>
<sequence>MSYEAVARYQFRELDFNPRSEDDVEIVYEETMEARRIALKKPLETGLRFTLDLEVPPHNPDPGSRPLPFIPRTDPGTGVVLRLHEVLQPGINAFSQVWTANVVGTETCLVMKIIQPSLLRLPSDWANEYYDPWDVAHNEAWAYQKLVRHQGLSIPYFFGVFEIVAPCGELAWVLILEFIPGLTGNDVDESTPEADIHDFCALGVDAVRDFARSGWSLRDIRAPNFILTGAPGAWTVVIIDLFLVRPCGSLNLERVAEIAAREFFFNFALYVRDVCPGIYNWARKNLPRLVWSFREQSSSLGSEEDPSFESGSETSAGGDAA</sequence>
<evidence type="ECO:0000313" key="2">
    <source>
        <dbReference type="EMBL" id="KAJ7355719.1"/>
    </source>
</evidence>
<evidence type="ECO:0000313" key="3">
    <source>
        <dbReference type="Proteomes" id="UP001218218"/>
    </source>
</evidence>
<proteinExistence type="predicted"/>